<evidence type="ECO:0000313" key="13">
    <source>
        <dbReference type="EnsemblMetazoa" id="CLYHEMP014020.1"/>
    </source>
</evidence>
<dbReference type="GO" id="GO:0003713">
    <property type="term" value="F:transcription coactivator activity"/>
    <property type="evidence" value="ECO:0007669"/>
    <property type="project" value="UniProtKB-UniRule"/>
</dbReference>
<dbReference type="PROSITE" id="PS51505">
    <property type="entry name" value="SCA7"/>
    <property type="match status" value="1"/>
</dbReference>
<feature type="compositionally biased region" description="Basic residues" evidence="11">
    <location>
        <begin position="333"/>
        <end position="345"/>
    </location>
</feature>
<dbReference type="GO" id="GO:0006357">
    <property type="term" value="P:regulation of transcription by RNA polymerase II"/>
    <property type="evidence" value="ECO:0007669"/>
    <property type="project" value="TreeGrafter"/>
</dbReference>
<dbReference type="Gene3D" id="6.10.140.1270">
    <property type="match status" value="1"/>
</dbReference>
<comment type="subcellular location">
    <subcellularLocation>
        <location evidence="1 10">Nucleus</location>
    </subcellularLocation>
</comment>
<dbReference type="RefSeq" id="XP_066931776.1">
    <property type="nucleotide sequence ID" value="XM_067075675.1"/>
</dbReference>
<dbReference type="PANTHER" id="PTHR46367:SF1">
    <property type="entry name" value="ATAXIN-7-LIKE PROTEIN 3"/>
    <property type="match status" value="1"/>
</dbReference>
<feature type="compositionally biased region" description="Polar residues" evidence="11">
    <location>
        <begin position="166"/>
        <end position="192"/>
    </location>
</feature>
<evidence type="ECO:0000256" key="7">
    <source>
        <dbReference type="ARBA" id="ARBA00023159"/>
    </source>
</evidence>
<dbReference type="OrthoDB" id="21557at2759"/>
<keyword evidence="3 10" id="KW-0863">Zinc-finger</keyword>
<keyword evidence="8 10" id="KW-0804">Transcription</keyword>
<evidence type="ECO:0000256" key="5">
    <source>
        <dbReference type="ARBA" id="ARBA00022853"/>
    </source>
</evidence>
<keyword evidence="5 10" id="KW-0156">Chromatin regulator</keyword>
<comment type="similarity">
    <text evidence="10">Belongs to the SGF11 family.</text>
</comment>
<evidence type="ECO:0000256" key="3">
    <source>
        <dbReference type="ARBA" id="ARBA00022771"/>
    </source>
</evidence>
<dbReference type="GO" id="GO:0000124">
    <property type="term" value="C:SAGA complex"/>
    <property type="evidence" value="ECO:0007669"/>
    <property type="project" value="UniProtKB-UniRule"/>
</dbReference>
<keyword evidence="6 10" id="KW-0805">Transcription regulation</keyword>
<dbReference type="InterPro" id="IPR013246">
    <property type="entry name" value="SAGA_su_Sgf11"/>
</dbReference>
<keyword evidence="4 10" id="KW-0862">Zinc</keyword>
<name>A0A7M6DKJ8_9CNID</name>
<accession>A0A7M6DKJ8</accession>
<dbReference type="HAMAP" id="MF_03047">
    <property type="entry name" value="Sgf11"/>
    <property type="match status" value="1"/>
</dbReference>
<reference evidence="13" key="1">
    <citation type="submission" date="2021-01" db="UniProtKB">
        <authorList>
            <consortium name="EnsemblMetazoa"/>
        </authorList>
    </citation>
    <scope>IDENTIFICATION</scope>
</reference>
<feature type="zinc finger region" description="SGF11-type" evidence="10">
    <location>
        <begin position="77"/>
        <end position="98"/>
    </location>
</feature>
<dbReference type="AlphaFoldDB" id="A0A7M6DKJ8"/>
<evidence type="ECO:0000256" key="6">
    <source>
        <dbReference type="ARBA" id="ARBA00023015"/>
    </source>
</evidence>
<dbReference type="GO" id="GO:0071819">
    <property type="term" value="C:DUBm complex"/>
    <property type="evidence" value="ECO:0007669"/>
    <property type="project" value="UniProtKB-UniRule"/>
</dbReference>
<evidence type="ECO:0000256" key="1">
    <source>
        <dbReference type="ARBA" id="ARBA00004123"/>
    </source>
</evidence>
<evidence type="ECO:0000256" key="11">
    <source>
        <dbReference type="SAM" id="MobiDB-lite"/>
    </source>
</evidence>
<dbReference type="PANTHER" id="PTHR46367">
    <property type="entry name" value="ATAXIN-7-LIKE PROTEIN 3"/>
    <property type="match status" value="1"/>
</dbReference>
<evidence type="ECO:0000259" key="12">
    <source>
        <dbReference type="PROSITE" id="PS51505"/>
    </source>
</evidence>
<comment type="function">
    <text evidence="10">Component of the transcription regulatory histone acetylation (HAT) complex SAGA, a multiprotein complex that activates transcription by remodeling chromatin and mediating histone acetylation and deubiquitination. Within the SAGA complex, participates in a subcomplex that specifically deubiquitinates histone H2B. The SAGA complex is recruited to specific gene promoters by activators, where it is required for transcription.</text>
</comment>
<keyword evidence="2 10" id="KW-0479">Metal-binding</keyword>
<feature type="region of interest" description="Disordered" evidence="11">
    <location>
        <begin position="302"/>
        <end position="345"/>
    </location>
</feature>
<comment type="domain">
    <text evidence="10">The long N-terminal helix forms part of the 'assembly lobe' of the SAGA deubiquitination module.</text>
</comment>
<dbReference type="GeneID" id="136819449"/>
<evidence type="ECO:0000256" key="2">
    <source>
        <dbReference type="ARBA" id="ARBA00022723"/>
    </source>
</evidence>
<dbReference type="GO" id="GO:0006325">
    <property type="term" value="P:chromatin organization"/>
    <property type="evidence" value="ECO:0007669"/>
    <property type="project" value="UniProtKB-KW"/>
</dbReference>
<proteinExistence type="inferred from homology"/>
<dbReference type="GO" id="GO:0008270">
    <property type="term" value="F:zinc ion binding"/>
    <property type="evidence" value="ECO:0007669"/>
    <property type="project" value="UniProtKB-UniRule"/>
</dbReference>
<feature type="region of interest" description="Disordered" evidence="11">
    <location>
        <begin position="144"/>
        <end position="192"/>
    </location>
</feature>
<dbReference type="InterPro" id="IPR051078">
    <property type="entry name" value="SGF11"/>
</dbReference>
<keyword evidence="7 10" id="KW-0010">Activator</keyword>
<keyword evidence="14" id="KW-1185">Reference proteome</keyword>
<evidence type="ECO:0000256" key="9">
    <source>
        <dbReference type="ARBA" id="ARBA00023242"/>
    </source>
</evidence>
<sequence>MKEINVDDENDTLVQLMNELIDVCTLGICFDIHRSIRLGCWQLLEDDDDESQKEYEIVNQPGVDVFGQVPVKKQQDCICPNCSRTLAANRFAPHLEKCMGMGRNSSRIASKRLRGQGPVDGEYNDDNDVDYDWFEYEKKTRKRNNKEKLLNSPKRSKGRKGDGTLGLSSLVTNGNTSRPGTPCSTGSGEISSNTKAGPTLQALEALSQEEKVALLTQTCGAISEHTGKMCTRTGKCVQHTDEQRKTVRELLLGDIDEVPWPPAMRGEGINQLSSSLDQDDIHVDVDGYEEIDGGSLLREFTPLSWEQESNVSTGSDTMSGPPPSLTSSPSITKTKKSKSRKSRNK</sequence>
<keyword evidence="9 10" id="KW-0539">Nucleus</keyword>
<feature type="domain" description="SCA7" evidence="12">
    <location>
        <begin position="206"/>
        <end position="273"/>
    </location>
</feature>
<evidence type="ECO:0000256" key="4">
    <source>
        <dbReference type="ARBA" id="ARBA00022833"/>
    </source>
</evidence>
<comment type="subunit">
    <text evidence="10">Component of some SAGA transcription coactivator-HAT complexes. Within the SAGA complex, participates to a subcomplex of SAGA called the DUB module (deubiquitination module).</text>
</comment>
<evidence type="ECO:0000256" key="10">
    <source>
        <dbReference type="HAMAP-Rule" id="MF_03047"/>
    </source>
</evidence>
<comment type="domain">
    <text evidence="10">The C-terminal SGF11-type zinc-finger domain forms part of the 'catalytic lobe' of the SAGA deubiquitination module.</text>
</comment>
<feature type="compositionally biased region" description="Polar residues" evidence="11">
    <location>
        <begin position="304"/>
        <end position="316"/>
    </location>
</feature>
<evidence type="ECO:0000313" key="14">
    <source>
        <dbReference type="Proteomes" id="UP000594262"/>
    </source>
</evidence>
<dbReference type="Proteomes" id="UP000594262">
    <property type="component" value="Unplaced"/>
</dbReference>
<dbReference type="Pfam" id="PF08209">
    <property type="entry name" value="Sgf11"/>
    <property type="match status" value="1"/>
</dbReference>
<organism evidence="13 14">
    <name type="scientific">Clytia hemisphaerica</name>
    <dbReference type="NCBI Taxonomy" id="252671"/>
    <lineage>
        <taxon>Eukaryota</taxon>
        <taxon>Metazoa</taxon>
        <taxon>Cnidaria</taxon>
        <taxon>Hydrozoa</taxon>
        <taxon>Hydroidolina</taxon>
        <taxon>Leptothecata</taxon>
        <taxon>Obeliida</taxon>
        <taxon>Clytiidae</taxon>
        <taxon>Clytia</taxon>
    </lineage>
</organism>
<protein>
    <recommendedName>
        <fullName evidence="10">SAGA-associated factor 11 homolog</fullName>
    </recommendedName>
</protein>
<dbReference type="Gene3D" id="3.30.160.60">
    <property type="entry name" value="Classic Zinc Finger"/>
    <property type="match status" value="1"/>
</dbReference>
<evidence type="ECO:0000256" key="8">
    <source>
        <dbReference type="ARBA" id="ARBA00023163"/>
    </source>
</evidence>
<dbReference type="InterPro" id="IPR013243">
    <property type="entry name" value="SCA7_dom"/>
</dbReference>
<dbReference type="FunFam" id="3.30.160.60:FF:000118">
    <property type="entry name" value="Ataxin-7-like protein 3"/>
    <property type="match status" value="1"/>
</dbReference>
<dbReference type="EnsemblMetazoa" id="CLYHEMT014020.1">
    <property type="protein sequence ID" value="CLYHEMP014020.1"/>
    <property type="gene ID" value="CLYHEMG014020"/>
</dbReference>